<dbReference type="AlphaFoldDB" id="A0AAD4KJ63"/>
<keyword evidence="2" id="KW-1185">Reference proteome</keyword>
<dbReference type="GeneID" id="70244645"/>
<evidence type="ECO:0000313" key="1">
    <source>
        <dbReference type="EMBL" id="KAH8692735.1"/>
    </source>
</evidence>
<dbReference type="EMBL" id="JAJTJA010000010">
    <property type="protein sequence ID" value="KAH8692735.1"/>
    <property type="molecule type" value="Genomic_DNA"/>
</dbReference>
<comment type="caution">
    <text evidence="1">The sequence shown here is derived from an EMBL/GenBank/DDBJ whole genome shotgun (WGS) entry which is preliminary data.</text>
</comment>
<organism evidence="1 2">
    <name type="scientific">Talaromyces proteolyticus</name>
    <dbReference type="NCBI Taxonomy" id="1131652"/>
    <lineage>
        <taxon>Eukaryota</taxon>
        <taxon>Fungi</taxon>
        <taxon>Dikarya</taxon>
        <taxon>Ascomycota</taxon>
        <taxon>Pezizomycotina</taxon>
        <taxon>Eurotiomycetes</taxon>
        <taxon>Eurotiomycetidae</taxon>
        <taxon>Eurotiales</taxon>
        <taxon>Trichocomaceae</taxon>
        <taxon>Talaromyces</taxon>
        <taxon>Talaromyces sect. Bacilispori</taxon>
    </lineage>
</organism>
<dbReference type="InterPro" id="IPR022085">
    <property type="entry name" value="OpdG"/>
</dbReference>
<accession>A0AAD4KJ63</accession>
<evidence type="ECO:0000313" key="2">
    <source>
        <dbReference type="Proteomes" id="UP001201262"/>
    </source>
</evidence>
<dbReference type="Pfam" id="PF12311">
    <property type="entry name" value="DUF3632"/>
    <property type="match status" value="1"/>
</dbReference>
<dbReference type="RefSeq" id="XP_046068608.1">
    <property type="nucleotide sequence ID" value="XM_046214358.1"/>
</dbReference>
<reference evidence="1" key="1">
    <citation type="submission" date="2021-12" db="EMBL/GenBank/DDBJ databases">
        <title>Convergent genome expansion in fungi linked to evolution of root-endophyte symbiosis.</title>
        <authorList>
            <consortium name="DOE Joint Genome Institute"/>
            <person name="Ke Y.-H."/>
            <person name="Bonito G."/>
            <person name="Liao H.-L."/>
            <person name="Looney B."/>
            <person name="Rojas-Flechas A."/>
            <person name="Nash J."/>
            <person name="Hameed K."/>
            <person name="Schadt C."/>
            <person name="Martin F."/>
            <person name="Crous P.W."/>
            <person name="Miettinen O."/>
            <person name="Magnuson J.K."/>
            <person name="Labbe J."/>
            <person name="Jacobson D."/>
            <person name="Doktycz M.J."/>
            <person name="Veneault-Fourrey C."/>
            <person name="Kuo A."/>
            <person name="Mondo S."/>
            <person name="Calhoun S."/>
            <person name="Riley R."/>
            <person name="Ohm R."/>
            <person name="LaButti K."/>
            <person name="Andreopoulos B."/>
            <person name="Pangilinan J."/>
            <person name="Nolan M."/>
            <person name="Tritt A."/>
            <person name="Clum A."/>
            <person name="Lipzen A."/>
            <person name="Daum C."/>
            <person name="Barry K."/>
            <person name="Grigoriev I.V."/>
            <person name="Vilgalys R."/>
        </authorList>
    </citation>
    <scope>NUCLEOTIDE SEQUENCE</scope>
    <source>
        <strain evidence="1">PMI_201</strain>
    </source>
</reference>
<dbReference type="Proteomes" id="UP001201262">
    <property type="component" value="Unassembled WGS sequence"/>
</dbReference>
<sequence>MPNPANGPARYINSQAFQVHLNETGVFLAYPLEVLKAMNGALEDEHSQDNPEVRDAWVLGATQWILWNGQQLFKLMWWRDELGTPSQLVGCKRDDGGYPVPWKDCWNDWKRGFE</sequence>
<proteinExistence type="predicted"/>
<protein>
    <submittedName>
        <fullName evidence="1">Uncharacterized protein</fullName>
    </submittedName>
</protein>
<gene>
    <name evidence="1" type="ORF">BGW36DRAFT_362284</name>
</gene>
<name>A0AAD4KJ63_9EURO</name>